<dbReference type="EMBL" id="QMKK01000058">
    <property type="protein sequence ID" value="RAX37726.1"/>
    <property type="molecule type" value="Genomic_DNA"/>
</dbReference>
<organism evidence="1 2">
    <name type="scientific">Rhizobium tropici</name>
    <dbReference type="NCBI Taxonomy" id="398"/>
    <lineage>
        <taxon>Bacteria</taxon>
        <taxon>Pseudomonadati</taxon>
        <taxon>Pseudomonadota</taxon>
        <taxon>Alphaproteobacteria</taxon>
        <taxon>Hyphomicrobiales</taxon>
        <taxon>Rhizobiaceae</taxon>
        <taxon>Rhizobium/Agrobacterium group</taxon>
        <taxon>Rhizobium</taxon>
    </lineage>
</organism>
<reference evidence="1 2" key="1">
    <citation type="submission" date="2018-06" db="EMBL/GenBank/DDBJ databases">
        <title>Whole Genome Sequence of an efficient microsymbiont, Rhizobium tropici.</title>
        <authorList>
            <person name="Srinivasan R."/>
            <person name="Singh H.V."/>
            <person name="Srivastava R."/>
            <person name="Kumari B."/>
            <person name="Radhakrishna A."/>
        </authorList>
    </citation>
    <scope>NUCLEOTIDE SEQUENCE [LARGE SCALE GENOMIC DNA]</scope>
    <source>
        <strain evidence="1 2">IGFRI Rhizo-19</strain>
    </source>
</reference>
<name>A0A329Y213_RHITR</name>
<dbReference type="Proteomes" id="UP000251205">
    <property type="component" value="Unassembled WGS sequence"/>
</dbReference>
<evidence type="ECO:0000313" key="1">
    <source>
        <dbReference type="EMBL" id="RAX37726.1"/>
    </source>
</evidence>
<dbReference type="OrthoDB" id="8381799at2"/>
<dbReference type="AlphaFoldDB" id="A0A329Y213"/>
<accession>A0A329Y213</accession>
<sequence>MAQWWSKPVIVETRKTGDRLTISSAERAAEFMLNEWPTLEDGQAYHAAMKALMAVQQGKIEENEAREAFLAALKEGDIYIFEE</sequence>
<gene>
    <name evidence="1" type="ORF">DQ393_30475</name>
</gene>
<evidence type="ECO:0000313" key="2">
    <source>
        <dbReference type="Proteomes" id="UP000251205"/>
    </source>
</evidence>
<dbReference type="InterPro" id="IPR010385">
    <property type="entry name" value="DUF982"/>
</dbReference>
<dbReference type="RefSeq" id="WP_112345432.1">
    <property type="nucleotide sequence ID" value="NZ_QMKK01000058.1"/>
</dbReference>
<dbReference type="Gene3D" id="6.10.250.730">
    <property type="match status" value="1"/>
</dbReference>
<protein>
    <submittedName>
        <fullName evidence="1">DUF982 domain-containing protein</fullName>
    </submittedName>
</protein>
<proteinExistence type="predicted"/>
<comment type="caution">
    <text evidence="1">The sequence shown here is derived from an EMBL/GenBank/DDBJ whole genome shotgun (WGS) entry which is preliminary data.</text>
</comment>
<dbReference type="Pfam" id="PF06169">
    <property type="entry name" value="DUF982"/>
    <property type="match status" value="1"/>
</dbReference>